<protein>
    <submittedName>
        <fullName evidence="2">Uncharacterized protein</fullName>
    </submittedName>
</protein>
<gene>
    <name evidence="2" type="ORF">Prum_073300</name>
</gene>
<keyword evidence="3" id="KW-1185">Reference proteome</keyword>
<reference evidence="2 3" key="1">
    <citation type="submission" date="2020-03" db="EMBL/GenBank/DDBJ databases">
        <title>Whole genome shotgun sequence of Phytohabitans rumicis NBRC 108638.</title>
        <authorList>
            <person name="Komaki H."/>
            <person name="Tamura T."/>
        </authorList>
    </citation>
    <scope>NUCLEOTIDE SEQUENCE [LARGE SCALE GENOMIC DNA]</scope>
    <source>
        <strain evidence="2 3">NBRC 108638</strain>
    </source>
</reference>
<accession>A0A6V8LFM6</accession>
<evidence type="ECO:0000256" key="1">
    <source>
        <dbReference type="SAM" id="MobiDB-lite"/>
    </source>
</evidence>
<evidence type="ECO:0000313" key="2">
    <source>
        <dbReference type="EMBL" id="GFJ93688.1"/>
    </source>
</evidence>
<dbReference type="EMBL" id="BLPG01000001">
    <property type="protein sequence ID" value="GFJ93688.1"/>
    <property type="molecule type" value="Genomic_DNA"/>
</dbReference>
<organism evidence="2 3">
    <name type="scientific">Phytohabitans rumicis</name>
    <dbReference type="NCBI Taxonomy" id="1076125"/>
    <lineage>
        <taxon>Bacteria</taxon>
        <taxon>Bacillati</taxon>
        <taxon>Actinomycetota</taxon>
        <taxon>Actinomycetes</taxon>
        <taxon>Micromonosporales</taxon>
        <taxon>Micromonosporaceae</taxon>
    </lineage>
</organism>
<sequence>MDGAAVQRRGWSGDRRLQGPAGARSGAQTPIDKTIAPTTSGTFFYRACVLANKIMKVSVFSVTHYQILLTSTSSNAVTDIGPETAALSLNASACGDRTPCHPATRFGWWAPEAAGPAGSSP</sequence>
<comment type="caution">
    <text evidence="2">The sequence shown here is derived from an EMBL/GenBank/DDBJ whole genome shotgun (WGS) entry which is preliminary data.</text>
</comment>
<dbReference type="Proteomes" id="UP000482960">
    <property type="component" value="Unassembled WGS sequence"/>
</dbReference>
<feature type="region of interest" description="Disordered" evidence="1">
    <location>
        <begin position="1"/>
        <end position="33"/>
    </location>
</feature>
<name>A0A6V8LFM6_9ACTN</name>
<proteinExistence type="predicted"/>
<reference evidence="2 3" key="2">
    <citation type="submission" date="2020-03" db="EMBL/GenBank/DDBJ databases">
        <authorList>
            <person name="Ichikawa N."/>
            <person name="Kimura A."/>
            <person name="Kitahashi Y."/>
            <person name="Uohara A."/>
        </authorList>
    </citation>
    <scope>NUCLEOTIDE SEQUENCE [LARGE SCALE GENOMIC DNA]</scope>
    <source>
        <strain evidence="2 3">NBRC 108638</strain>
    </source>
</reference>
<evidence type="ECO:0000313" key="3">
    <source>
        <dbReference type="Proteomes" id="UP000482960"/>
    </source>
</evidence>
<dbReference type="AlphaFoldDB" id="A0A6V8LFM6"/>